<organism evidence="9 10">
    <name type="scientific">Emiliania huxleyi (strain CCMP1516)</name>
    <dbReference type="NCBI Taxonomy" id="280463"/>
    <lineage>
        <taxon>Eukaryota</taxon>
        <taxon>Haptista</taxon>
        <taxon>Haptophyta</taxon>
        <taxon>Prymnesiophyceae</taxon>
        <taxon>Isochrysidales</taxon>
        <taxon>Noelaerhabdaceae</taxon>
        <taxon>Emiliania</taxon>
    </lineage>
</organism>
<evidence type="ECO:0000256" key="6">
    <source>
        <dbReference type="ARBA" id="ARBA00023136"/>
    </source>
</evidence>
<evidence type="ECO:0000256" key="2">
    <source>
        <dbReference type="ARBA" id="ARBA00010992"/>
    </source>
</evidence>
<dbReference type="OMA" id="IVSETHR"/>
<dbReference type="GeneID" id="17264277"/>
<dbReference type="SUPFAM" id="SSF103473">
    <property type="entry name" value="MFS general substrate transporter"/>
    <property type="match status" value="1"/>
</dbReference>
<dbReference type="PANTHER" id="PTHR48023">
    <property type="entry name" value="D-XYLOSE-PROTON SYMPORTER-LIKE 2"/>
    <property type="match status" value="1"/>
</dbReference>
<comment type="subcellular location">
    <subcellularLocation>
        <location evidence="1">Membrane</location>
        <topology evidence="1">Multi-pass membrane protein</topology>
    </subcellularLocation>
</comment>
<keyword evidence="3" id="KW-0813">Transport</keyword>
<dbReference type="EnsemblProtists" id="EOD18734">
    <property type="protein sequence ID" value="EOD18734"/>
    <property type="gene ID" value="EMIHUDRAFT_243524"/>
</dbReference>
<sequence length="156" mass="16018">MSYPSTTQEYLAYKESMADSHEPTRGGRILGCSAAMAGAAVNGYTLCVVSGAVPQITEAFRLSLDEKAAVVSVNVIGAMLGGPLGGAVADSHGRRYGLALASFAFALGAALMMMTPGFYVLLLGRFVAGVGTGLSGVLSPIYLSEARSPAHSRARL</sequence>
<evidence type="ECO:0000313" key="9">
    <source>
        <dbReference type="EnsemblProtists" id="EOD18734"/>
    </source>
</evidence>
<dbReference type="eggNOG" id="KOG0254">
    <property type="taxonomic scope" value="Eukaryota"/>
</dbReference>
<evidence type="ECO:0000259" key="8">
    <source>
        <dbReference type="PROSITE" id="PS50850"/>
    </source>
</evidence>
<reference evidence="9" key="2">
    <citation type="submission" date="2024-10" db="UniProtKB">
        <authorList>
            <consortium name="EnsemblProtists"/>
        </authorList>
    </citation>
    <scope>IDENTIFICATION</scope>
</reference>
<name>A0A0D3J5E9_EMIH1</name>
<evidence type="ECO:0000256" key="5">
    <source>
        <dbReference type="ARBA" id="ARBA00022989"/>
    </source>
</evidence>
<dbReference type="KEGG" id="ehx:EMIHUDRAFT_243524"/>
<dbReference type="InterPro" id="IPR050820">
    <property type="entry name" value="MFS_Sugar_Transporter"/>
</dbReference>
<feature type="transmembrane region" description="Helical" evidence="7">
    <location>
        <begin position="120"/>
        <end position="143"/>
    </location>
</feature>
<proteinExistence type="inferred from homology"/>
<dbReference type="GO" id="GO:0016020">
    <property type="term" value="C:membrane"/>
    <property type="evidence" value="ECO:0007669"/>
    <property type="project" value="UniProtKB-SubCell"/>
</dbReference>
<keyword evidence="10" id="KW-1185">Reference proteome</keyword>
<dbReference type="HOGENOM" id="CLU_1689997_0_0_1"/>
<dbReference type="InterPro" id="IPR036259">
    <property type="entry name" value="MFS_trans_sf"/>
</dbReference>
<feature type="transmembrane region" description="Helical" evidence="7">
    <location>
        <begin position="96"/>
        <end position="114"/>
    </location>
</feature>
<reference evidence="10" key="1">
    <citation type="journal article" date="2013" name="Nature">
        <title>Pan genome of the phytoplankton Emiliania underpins its global distribution.</title>
        <authorList>
            <person name="Read B.A."/>
            <person name="Kegel J."/>
            <person name="Klute M.J."/>
            <person name="Kuo A."/>
            <person name="Lefebvre S.C."/>
            <person name="Maumus F."/>
            <person name="Mayer C."/>
            <person name="Miller J."/>
            <person name="Monier A."/>
            <person name="Salamov A."/>
            <person name="Young J."/>
            <person name="Aguilar M."/>
            <person name="Claverie J.M."/>
            <person name="Frickenhaus S."/>
            <person name="Gonzalez K."/>
            <person name="Herman E.K."/>
            <person name="Lin Y.C."/>
            <person name="Napier J."/>
            <person name="Ogata H."/>
            <person name="Sarno A.F."/>
            <person name="Shmutz J."/>
            <person name="Schroeder D."/>
            <person name="de Vargas C."/>
            <person name="Verret F."/>
            <person name="von Dassow P."/>
            <person name="Valentin K."/>
            <person name="Van de Peer Y."/>
            <person name="Wheeler G."/>
            <person name="Dacks J.B."/>
            <person name="Delwiche C.F."/>
            <person name="Dyhrman S.T."/>
            <person name="Glockner G."/>
            <person name="John U."/>
            <person name="Richards T."/>
            <person name="Worden A.Z."/>
            <person name="Zhang X."/>
            <person name="Grigoriev I.V."/>
            <person name="Allen A.E."/>
            <person name="Bidle K."/>
            <person name="Borodovsky M."/>
            <person name="Bowler C."/>
            <person name="Brownlee C."/>
            <person name="Cock J.M."/>
            <person name="Elias M."/>
            <person name="Gladyshev V.N."/>
            <person name="Groth M."/>
            <person name="Guda C."/>
            <person name="Hadaegh A."/>
            <person name="Iglesias-Rodriguez M.D."/>
            <person name="Jenkins J."/>
            <person name="Jones B.M."/>
            <person name="Lawson T."/>
            <person name="Leese F."/>
            <person name="Lindquist E."/>
            <person name="Lobanov A."/>
            <person name="Lomsadze A."/>
            <person name="Malik S.B."/>
            <person name="Marsh M.E."/>
            <person name="Mackinder L."/>
            <person name="Mock T."/>
            <person name="Mueller-Roeber B."/>
            <person name="Pagarete A."/>
            <person name="Parker M."/>
            <person name="Probert I."/>
            <person name="Quesneville H."/>
            <person name="Raines C."/>
            <person name="Rensing S.A."/>
            <person name="Riano-Pachon D.M."/>
            <person name="Richier S."/>
            <person name="Rokitta S."/>
            <person name="Shiraiwa Y."/>
            <person name="Soanes D.M."/>
            <person name="van der Giezen M."/>
            <person name="Wahlund T.M."/>
            <person name="Williams B."/>
            <person name="Wilson W."/>
            <person name="Wolfe G."/>
            <person name="Wurch L.L."/>
        </authorList>
    </citation>
    <scope>NUCLEOTIDE SEQUENCE</scope>
</reference>
<dbReference type="PANTHER" id="PTHR48023:SF4">
    <property type="entry name" value="D-XYLOSE-PROTON SYMPORTER-LIKE 2"/>
    <property type="match status" value="1"/>
</dbReference>
<evidence type="ECO:0000313" key="10">
    <source>
        <dbReference type="Proteomes" id="UP000013827"/>
    </source>
</evidence>
<dbReference type="Pfam" id="PF00083">
    <property type="entry name" value="Sugar_tr"/>
    <property type="match status" value="1"/>
</dbReference>
<feature type="transmembrane region" description="Helical" evidence="7">
    <location>
        <begin position="68"/>
        <end position="89"/>
    </location>
</feature>
<evidence type="ECO:0000256" key="3">
    <source>
        <dbReference type="ARBA" id="ARBA00022448"/>
    </source>
</evidence>
<dbReference type="STRING" id="2903.R1ECV3"/>
<keyword evidence="6 7" id="KW-0472">Membrane</keyword>
<dbReference type="GO" id="GO:0022857">
    <property type="term" value="F:transmembrane transporter activity"/>
    <property type="evidence" value="ECO:0007669"/>
    <property type="project" value="InterPro"/>
</dbReference>
<dbReference type="Gene3D" id="1.20.1250.20">
    <property type="entry name" value="MFS general substrate transporter like domains"/>
    <property type="match status" value="1"/>
</dbReference>
<protein>
    <recommendedName>
        <fullName evidence="8">Major facilitator superfamily (MFS) profile domain-containing protein</fullName>
    </recommendedName>
</protein>
<dbReference type="InterPro" id="IPR020846">
    <property type="entry name" value="MFS_dom"/>
</dbReference>
<dbReference type="AlphaFoldDB" id="A0A0D3J5E9"/>
<dbReference type="Proteomes" id="UP000013827">
    <property type="component" value="Unassembled WGS sequence"/>
</dbReference>
<evidence type="ECO:0000256" key="7">
    <source>
        <dbReference type="SAM" id="Phobius"/>
    </source>
</evidence>
<keyword evidence="5 7" id="KW-1133">Transmembrane helix</keyword>
<comment type="similarity">
    <text evidence="2">Belongs to the major facilitator superfamily. Sugar transporter (TC 2.A.1.1) family.</text>
</comment>
<dbReference type="PaxDb" id="2903-EOD18734"/>
<dbReference type="PROSITE" id="PS50850">
    <property type="entry name" value="MFS"/>
    <property type="match status" value="1"/>
</dbReference>
<accession>A0A0D3J5E9</accession>
<keyword evidence="4 7" id="KW-0812">Transmembrane</keyword>
<feature type="domain" description="Major facilitator superfamily (MFS) profile" evidence="8">
    <location>
        <begin position="31"/>
        <end position="156"/>
    </location>
</feature>
<evidence type="ECO:0000256" key="1">
    <source>
        <dbReference type="ARBA" id="ARBA00004141"/>
    </source>
</evidence>
<dbReference type="RefSeq" id="XP_005771163.1">
    <property type="nucleotide sequence ID" value="XM_005771106.1"/>
</dbReference>
<dbReference type="InterPro" id="IPR005828">
    <property type="entry name" value="MFS_sugar_transport-like"/>
</dbReference>
<evidence type="ECO:0000256" key="4">
    <source>
        <dbReference type="ARBA" id="ARBA00022692"/>
    </source>
</evidence>